<comment type="similarity">
    <text evidence="2">Belongs to the methyl-accepting chemotaxis (MCP) protein family.</text>
</comment>
<keyword evidence="1" id="KW-0145">Chemotaxis</keyword>
<dbReference type="AlphaFoldDB" id="A0A7W6NLY4"/>
<dbReference type="InterPro" id="IPR001610">
    <property type="entry name" value="PAC"/>
</dbReference>
<dbReference type="EMBL" id="JACIEZ010000007">
    <property type="protein sequence ID" value="MBB4066069.1"/>
    <property type="molecule type" value="Genomic_DNA"/>
</dbReference>
<dbReference type="GO" id="GO:0004888">
    <property type="term" value="F:transmembrane signaling receptor activity"/>
    <property type="evidence" value="ECO:0007669"/>
    <property type="project" value="InterPro"/>
</dbReference>
<dbReference type="PROSITE" id="PS50885">
    <property type="entry name" value="HAMP"/>
    <property type="match status" value="1"/>
</dbReference>
<dbReference type="InterPro" id="IPR051310">
    <property type="entry name" value="MCP_chemotaxis"/>
</dbReference>
<feature type="domain" description="Methyl-accepting transducer" evidence="4">
    <location>
        <begin position="297"/>
        <end position="526"/>
    </location>
</feature>
<gene>
    <name evidence="9" type="ORF">GGR23_003282</name>
</gene>
<dbReference type="CDD" id="cd00130">
    <property type="entry name" value="PAS"/>
    <property type="match status" value="2"/>
</dbReference>
<dbReference type="SMART" id="SM00283">
    <property type="entry name" value="MA"/>
    <property type="match status" value="1"/>
</dbReference>
<dbReference type="SMART" id="SM00304">
    <property type="entry name" value="HAMP"/>
    <property type="match status" value="1"/>
</dbReference>
<accession>A0A7W6NLY4</accession>
<dbReference type="CDD" id="cd11386">
    <property type="entry name" value="MCP_signal"/>
    <property type="match status" value="1"/>
</dbReference>
<dbReference type="InterPro" id="IPR003660">
    <property type="entry name" value="HAMP_dom"/>
</dbReference>
<dbReference type="Pfam" id="PF08448">
    <property type="entry name" value="PAS_4"/>
    <property type="match status" value="1"/>
</dbReference>
<keyword evidence="3" id="KW-0807">Transducer</keyword>
<evidence type="ECO:0000259" key="8">
    <source>
        <dbReference type="PROSITE" id="PS50885"/>
    </source>
</evidence>
<comment type="caution">
    <text evidence="9">The sequence shown here is derived from an EMBL/GenBank/DDBJ whole genome shotgun (WGS) entry which is preliminary data.</text>
</comment>
<dbReference type="InterPro" id="IPR000727">
    <property type="entry name" value="T_SNARE_dom"/>
</dbReference>
<dbReference type="Gene3D" id="3.30.450.20">
    <property type="entry name" value="PAS domain"/>
    <property type="match status" value="2"/>
</dbReference>
<dbReference type="InterPro" id="IPR013655">
    <property type="entry name" value="PAS_fold_3"/>
</dbReference>
<dbReference type="Gene3D" id="1.10.287.950">
    <property type="entry name" value="Methyl-accepting chemotaxis protein"/>
    <property type="match status" value="1"/>
</dbReference>
<dbReference type="PRINTS" id="PR00260">
    <property type="entry name" value="CHEMTRNSDUCR"/>
</dbReference>
<dbReference type="PROSITE" id="PS50113">
    <property type="entry name" value="PAC"/>
    <property type="match status" value="1"/>
</dbReference>
<dbReference type="SMART" id="SM00086">
    <property type="entry name" value="PAC"/>
    <property type="match status" value="2"/>
</dbReference>
<evidence type="ECO:0000256" key="1">
    <source>
        <dbReference type="ARBA" id="ARBA00022500"/>
    </source>
</evidence>
<evidence type="ECO:0000259" key="4">
    <source>
        <dbReference type="PROSITE" id="PS50111"/>
    </source>
</evidence>
<keyword evidence="10" id="KW-1185">Reference proteome</keyword>
<evidence type="ECO:0000313" key="10">
    <source>
        <dbReference type="Proteomes" id="UP000528286"/>
    </source>
</evidence>
<dbReference type="InterPro" id="IPR035965">
    <property type="entry name" value="PAS-like_dom_sf"/>
</dbReference>
<dbReference type="Proteomes" id="UP000528286">
    <property type="component" value="Unassembled WGS sequence"/>
</dbReference>
<dbReference type="PROSITE" id="PS50111">
    <property type="entry name" value="CHEMOTAXIS_TRANSDUC_2"/>
    <property type="match status" value="1"/>
</dbReference>
<feature type="domain" description="HAMP" evidence="8">
    <location>
        <begin position="240"/>
        <end position="292"/>
    </location>
</feature>
<dbReference type="GO" id="GO:0006935">
    <property type="term" value="P:chemotaxis"/>
    <property type="evidence" value="ECO:0007669"/>
    <property type="project" value="UniProtKB-KW"/>
</dbReference>
<dbReference type="InterPro" id="IPR013656">
    <property type="entry name" value="PAS_4"/>
</dbReference>
<reference evidence="9 10" key="1">
    <citation type="submission" date="2020-08" db="EMBL/GenBank/DDBJ databases">
        <title>Genomic Encyclopedia of Type Strains, Phase IV (KMG-IV): sequencing the most valuable type-strain genomes for metagenomic binning, comparative biology and taxonomic classification.</title>
        <authorList>
            <person name="Goeker M."/>
        </authorList>
    </citation>
    <scope>NUCLEOTIDE SEQUENCE [LARGE SCALE GENOMIC DNA]</scope>
    <source>
        <strain evidence="9 10">DSM 29853</strain>
    </source>
</reference>
<name>A0A7W6NLY4_9HYPH</name>
<evidence type="ECO:0000259" key="5">
    <source>
        <dbReference type="PROSITE" id="PS50112"/>
    </source>
</evidence>
<dbReference type="NCBIfam" id="TIGR00229">
    <property type="entry name" value="sensory_box"/>
    <property type="match status" value="2"/>
</dbReference>
<dbReference type="SUPFAM" id="SSF58104">
    <property type="entry name" value="Methyl-accepting chemotaxis protein (MCP) signaling domain"/>
    <property type="match status" value="1"/>
</dbReference>
<evidence type="ECO:0000313" key="9">
    <source>
        <dbReference type="EMBL" id="MBB4066069.1"/>
    </source>
</evidence>
<dbReference type="PANTHER" id="PTHR43531:SF11">
    <property type="entry name" value="METHYL-ACCEPTING CHEMOTAXIS PROTEIN 3"/>
    <property type="match status" value="1"/>
</dbReference>
<dbReference type="InterPro" id="IPR000700">
    <property type="entry name" value="PAS-assoc_C"/>
</dbReference>
<dbReference type="RefSeq" id="WP_183367356.1">
    <property type="nucleotide sequence ID" value="NZ_JACIEZ010000007.1"/>
</dbReference>
<dbReference type="PANTHER" id="PTHR43531">
    <property type="entry name" value="PROTEIN ICFG"/>
    <property type="match status" value="1"/>
</dbReference>
<dbReference type="InterPro" id="IPR000014">
    <property type="entry name" value="PAS"/>
</dbReference>
<protein>
    <submittedName>
        <fullName evidence="9">Methyl-accepting chemotaxis protein</fullName>
    </submittedName>
</protein>
<dbReference type="GO" id="GO:0007165">
    <property type="term" value="P:signal transduction"/>
    <property type="evidence" value="ECO:0007669"/>
    <property type="project" value="UniProtKB-KW"/>
</dbReference>
<dbReference type="Pfam" id="PF08447">
    <property type="entry name" value="PAS_3"/>
    <property type="match status" value="1"/>
</dbReference>
<dbReference type="InterPro" id="IPR004090">
    <property type="entry name" value="Chemotax_Me-accpt_rcpt"/>
</dbReference>
<dbReference type="PROSITE" id="PS50112">
    <property type="entry name" value="PAS"/>
    <property type="match status" value="1"/>
</dbReference>
<sequence length="560" mass="60920">MFTSDATRILQALDKSLAIIEFAPDGTILRANPTFLAVMGYSLGEIVGMHHSLFVDGQERDSAEYRHFWEKLAQGIFDRRQYRRIGKGGREIWIEASYNPIIRRGRVQKIVKVATDITASKGQAAEAASKLGALSRAQAIIEFTLDGHIIAANDNFLRIMGYRLEDIVGRHHAIFCSPETTADPAYRAFWEALRQGEYFCDRFTRLAADGRLVHIAASYNPVYDAAGRVTRVVKFATDVTDLVRDVGRLGDGLQTIAAGDLTVRLDTPLTPEMEPLRRDFNEVVERMASTIREILEDAESIARSAQQLSTATEDLYNRTETQARALEHMSSNVGSVSERVLAAADLAGQSGRLVHETRGDAERSASVVGDAVQAMGEIESSSRQIASIIGVIDEIAFQTNLLALNAGVEAARAGEAGKGFAVVAQEVRALAQRSALAAKEIEVLIRTSGGQVEKGVAFVHGTRQALAGIAAQFEVINANVDRIVESSQTQTTELKDIHEGITGIDRSTQLNAGMVEQSYAATGMLAERARHLFSLLGHFTVADRGAAADLDQPANIQLWA</sequence>
<dbReference type="GO" id="GO:0016020">
    <property type="term" value="C:membrane"/>
    <property type="evidence" value="ECO:0007669"/>
    <property type="project" value="InterPro"/>
</dbReference>
<organism evidence="9 10">
    <name type="scientific">Gellertiella hungarica</name>
    <dbReference type="NCBI Taxonomy" id="1572859"/>
    <lineage>
        <taxon>Bacteria</taxon>
        <taxon>Pseudomonadati</taxon>
        <taxon>Pseudomonadota</taxon>
        <taxon>Alphaproteobacteria</taxon>
        <taxon>Hyphomicrobiales</taxon>
        <taxon>Rhizobiaceae</taxon>
        <taxon>Gellertiella</taxon>
    </lineage>
</organism>
<feature type="domain" description="PAS" evidence="5">
    <location>
        <begin position="140"/>
        <end position="170"/>
    </location>
</feature>
<dbReference type="Pfam" id="PF00015">
    <property type="entry name" value="MCPsignal"/>
    <property type="match status" value="1"/>
</dbReference>
<dbReference type="SMART" id="SM00091">
    <property type="entry name" value="PAS"/>
    <property type="match status" value="2"/>
</dbReference>
<evidence type="ECO:0000259" key="6">
    <source>
        <dbReference type="PROSITE" id="PS50113"/>
    </source>
</evidence>
<dbReference type="InterPro" id="IPR004089">
    <property type="entry name" value="MCPsignal_dom"/>
</dbReference>
<proteinExistence type="inferred from homology"/>
<evidence type="ECO:0000256" key="2">
    <source>
        <dbReference type="ARBA" id="ARBA00029447"/>
    </source>
</evidence>
<evidence type="ECO:0000259" key="7">
    <source>
        <dbReference type="PROSITE" id="PS50192"/>
    </source>
</evidence>
<dbReference type="CDD" id="cd06225">
    <property type="entry name" value="HAMP"/>
    <property type="match status" value="1"/>
</dbReference>
<dbReference type="PROSITE" id="PS50192">
    <property type="entry name" value="T_SNARE"/>
    <property type="match status" value="1"/>
</dbReference>
<feature type="domain" description="PAC" evidence="6">
    <location>
        <begin position="197"/>
        <end position="251"/>
    </location>
</feature>
<dbReference type="SUPFAM" id="SSF55785">
    <property type="entry name" value="PYP-like sensor domain (PAS domain)"/>
    <property type="match status" value="2"/>
</dbReference>
<feature type="domain" description="T-SNARE coiled-coil homology" evidence="7">
    <location>
        <begin position="288"/>
        <end position="350"/>
    </location>
</feature>
<evidence type="ECO:0000256" key="3">
    <source>
        <dbReference type="PROSITE-ProRule" id="PRU00284"/>
    </source>
</evidence>